<accession>A0A964BMC6</accession>
<keyword evidence="2" id="KW-0808">Transferase</keyword>
<dbReference type="RefSeq" id="WP_229639033.1">
    <property type="nucleotide sequence ID" value="NZ_JADWDC010000005.1"/>
</dbReference>
<dbReference type="EMBL" id="JADWDC010000005">
    <property type="protein sequence ID" value="MCC0175998.1"/>
    <property type="molecule type" value="Genomic_DNA"/>
</dbReference>
<evidence type="ECO:0000313" key="3">
    <source>
        <dbReference type="Proteomes" id="UP000729733"/>
    </source>
</evidence>
<gene>
    <name evidence="2" type="ORF">I4641_03260</name>
</gene>
<dbReference type="InterPro" id="IPR029063">
    <property type="entry name" value="SAM-dependent_MTases_sf"/>
</dbReference>
<dbReference type="SUPFAM" id="SSF53335">
    <property type="entry name" value="S-adenosyl-L-methionine-dependent methyltransferases"/>
    <property type="match status" value="1"/>
</dbReference>
<sequence>MNKPDYLKSYTQKVQDLQQEYDEDEALSLAIGGNFEAGGLLEYYLLRQLGLQRGDTVIDVGCGSGRLAFQLKEYLTGSYVGIDVIPELFNYARKVTKRADWKFYQAPGLTIPEPDNSADFVCFFSVLTHLLHEQSYKYLAEAKRVLKPGGKLVFSFLEFYIPSHWAVFQGSLNDLNPDSVLNQFISRDGIKSWAQYLELSILEIFDGDKPHIDILEGVVTWDNGAEMSVKGNLGQSICILTK</sequence>
<comment type="caution">
    <text evidence="2">The sequence shown here is derived from an EMBL/GenBank/DDBJ whole genome shotgun (WGS) entry which is preliminary data.</text>
</comment>
<evidence type="ECO:0000313" key="2">
    <source>
        <dbReference type="EMBL" id="MCC0175998.1"/>
    </source>
</evidence>
<dbReference type="Pfam" id="PF08241">
    <property type="entry name" value="Methyltransf_11"/>
    <property type="match status" value="1"/>
</dbReference>
<dbReference type="GO" id="GO:0008757">
    <property type="term" value="F:S-adenosylmethionine-dependent methyltransferase activity"/>
    <property type="evidence" value="ECO:0007669"/>
    <property type="project" value="InterPro"/>
</dbReference>
<keyword evidence="3" id="KW-1185">Reference proteome</keyword>
<proteinExistence type="predicted"/>
<name>A0A964BMC6_9CYAN</name>
<dbReference type="PANTHER" id="PTHR42912">
    <property type="entry name" value="METHYLTRANSFERASE"/>
    <property type="match status" value="1"/>
</dbReference>
<reference evidence="2" key="1">
    <citation type="journal article" date="2021" name="Antonie Van Leeuwenhoek">
        <title>Draft genome and description of Waterburya agarophytonicola gen. nov. sp. nov. (Pleurocapsales, Cyanobacteria): a seaweed symbiont.</title>
        <authorList>
            <person name="Bonthond G."/>
            <person name="Shalygin S."/>
            <person name="Bayer T."/>
            <person name="Weinberger F."/>
        </authorList>
    </citation>
    <scope>NUCLEOTIDE SEQUENCE</scope>
    <source>
        <strain evidence="2">KI4</strain>
    </source>
</reference>
<dbReference type="AlphaFoldDB" id="A0A964BMC6"/>
<dbReference type="InterPro" id="IPR013216">
    <property type="entry name" value="Methyltransf_11"/>
</dbReference>
<dbReference type="Proteomes" id="UP000729733">
    <property type="component" value="Unassembled WGS sequence"/>
</dbReference>
<dbReference type="Gene3D" id="3.40.50.150">
    <property type="entry name" value="Vaccinia Virus protein VP39"/>
    <property type="match status" value="1"/>
</dbReference>
<feature type="domain" description="Methyltransferase type 11" evidence="1">
    <location>
        <begin position="58"/>
        <end position="154"/>
    </location>
</feature>
<organism evidence="2 3">
    <name type="scientific">Waterburya agarophytonicola KI4</name>
    <dbReference type="NCBI Taxonomy" id="2874699"/>
    <lineage>
        <taxon>Bacteria</taxon>
        <taxon>Bacillati</taxon>
        <taxon>Cyanobacteriota</taxon>
        <taxon>Cyanophyceae</taxon>
        <taxon>Pleurocapsales</taxon>
        <taxon>Hyellaceae</taxon>
        <taxon>Waterburya</taxon>
        <taxon>Waterburya agarophytonicola</taxon>
    </lineage>
</organism>
<dbReference type="InterPro" id="IPR050508">
    <property type="entry name" value="Methyltransf_Superfamily"/>
</dbReference>
<dbReference type="CDD" id="cd02440">
    <property type="entry name" value="AdoMet_MTases"/>
    <property type="match status" value="1"/>
</dbReference>
<keyword evidence="2" id="KW-0489">Methyltransferase</keyword>
<dbReference type="GO" id="GO:0032259">
    <property type="term" value="P:methylation"/>
    <property type="evidence" value="ECO:0007669"/>
    <property type="project" value="UniProtKB-KW"/>
</dbReference>
<protein>
    <submittedName>
        <fullName evidence="2">Class I SAM-dependent methyltransferase</fullName>
    </submittedName>
</protein>
<evidence type="ECO:0000259" key="1">
    <source>
        <dbReference type="Pfam" id="PF08241"/>
    </source>
</evidence>